<reference evidence="2 3" key="1">
    <citation type="submission" date="2019-09" db="EMBL/GenBank/DDBJ databases">
        <title>Draft genome of the ectomycorrhizal ascomycete Sphaerosporella brunnea.</title>
        <authorList>
            <consortium name="DOE Joint Genome Institute"/>
            <person name="Benucci G.M."/>
            <person name="Marozzi G."/>
            <person name="Antonielli L."/>
            <person name="Sanchez S."/>
            <person name="Marco P."/>
            <person name="Wang X."/>
            <person name="Falini L.B."/>
            <person name="Barry K."/>
            <person name="Haridas S."/>
            <person name="Lipzen A."/>
            <person name="Labutti K."/>
            <person name="Grigoriev I.V."/>
            <person name="Murat C."/>
            <person name="Martin F."/>
            <person name="Albertini E."/>
            <person name="Donnini D."/>
            <person name="Bonito G."/>
        </authorList>
    </citation>
    <scope>NUCLEOTIDE SEQUENCE [LARGE SCALE GENOMIC DNA]</scope>
    <source>
        <strain evidence="2 3">Sb_GMNB300</strain>
    </source>
</reference>
<feature type="compositionally biased region" description="Polar residues" evidence="1">
    <location>
        <begin position="412"/>
        <end position="421"/>
    </location>
</feature>
<dbReference type="Proteomes" id="UP000326924">
    <property type="component" value="Unassembled WGS sequence"/>
</dbReference>
<protein>
    <submittedName>
        <fullName evidence="2">Uncharacterized protein</fullName>
    </submittedName>
</protein>
<evidence type="ECO:0000256" key="1">
    <source>
        <dbReference type="SAM" id="MobiDB-lite"/>
    </source>
</evidence>
<gene>
    <name evidence="2" type="ORF">FN846DRAFT_892994</name>
</gene>
<organism evidence="2 3">
    <name type="scientific">Sphaerosporella brunnea</name>
    <dbReference type="NCBI Taxonomy" id="1250544"/>
    <lineage>
        <taxon>Eukaryota</taxon>
        <taxon>Fungi</taxon>
        <taxon>Dikarya</taxon>
        <taxon>Ascomycota</taxon>
        <taxon>Pezizomycotina</taxon>
        <taxon>Pezizomycetes</taxon>
        <taxon>Pezizales</taxon>
        <taxon>Pyronemataceae</taxon>
        <taxon>Sphaerosporella</taxon>
    </lineage>
</organism>
<keyword evidence="3" id="KW-1185">Reference proteome</keyword>
<dbReference type="InParanoid" id="A0A5J5EPU0"/>
<evidence type="ECO:0000313" key="2">
    <source>
        <dbReference type="EMBL" id="KAA8897630.1"/>
    </source>
</evidence>
<name>A0A5J5EPU0_9PEZI</name>
<evidence type="ECO:0000313" key="3">
    <source>
        <dbReference type="Proteomes" id="UP000326924"/>
    </source>
</evidence>
<proteinExistence type="predicted"/>
<feature type="compositionally biased region" description="Basic and acidic residues" evidence="1">
    <location>
        <begin position="398"/>
        <end position="411"/>
    </location>
</feature>
<dbReference type="OrthoDB" id="76567at2759"/>
<accession>A0A5J5EPU0</accession>
<sequence length="421" mass="47569">MPDMLAPGNDKDPHGDASVVAPAHSPALIVASINRWLDEHASLLRFRRVFRITFSLPCALERKHVHAFERHARIEYLAAKGTHPDRVVVIMPTPEHDTTARVVERKVRKQLFEGGFYWGTMLSDGIKGIEKCGPQAVSIAEGSRQPDGSLYIPTMMPSCPFLVIEVGLSESYRDTYEKCKMWLCQPRRRIRYAILVKINRFNNQQRKIKLDSAKKGGLQQPDLVSTTTLEMDGDESDEATKNAINCADYPLIDETLEEQRRRTHKFHSVTVSVLGVAGGRNNQQVRKIIDQMEVWPAAPHSEWEFTWAEMAPGLPTPSSAGARTVGVSFTFLHELFETKMVRAEPRPCQFACIDEDLPELDPDDVSSETVDSVSSRDLLDVDTSDSEFPSPKCKQAKITREHVHTRSDSRYQQESVESYDF</sequence>
<feature type="region of interest" description="Disordered" evidence="1">
    <location>
        <begin position="359"/>
        <end position="421"/>
    </location>
</feature>
<feature type="compositionally biased region" description="Low complexity" evidence="1">
    <location>
        <begin position="367"/>
        <end position="376"/>
    </location>
</feature>
<dbReference type="EMBL" id="VXIS01000195">
    <property type="protein sequence ID" value="KAA8897630.1"/>
    <property type="molecule type" value="Genomic_DNA"/>
</dbReference>
<comment type="caution">
    <text evidence="2">The sequence shown here is derived from an EMBL/GenBank/DDBJ whole genome shotgun (WGS) entry which is preliminary data.</text>
</comment>
<dbReference type="AlphaFoldDB" id="A0A5J5EPU0"/>